<proteinExistence type="predicted"/>
<dbReference type="GO" id="GO:0016757">
    <property type="term" value="F:glycosyltransferase activity"/>
    <property type="evidence" value="ECO:0007669"/>
    <property type="project" value="InterPro"/>
</dbReference>
<dbReference type="PANTHER" id="PTHR45947">
    <property type="entry name" value="SULFOQUINOVOSYL TRANSFERASE SQD2"/>
    <property type="match status" value="1"/>
</dbReference>
<feature type="domain" description="Glycosyl transferase family 1" evidence="1">
    <location>
        <begin position="223"/>
        <end position="376"/>
    </location>
</feature>
<evidence type="ECO:0000259" key="1">
    <source>
        <dbReference type="Pfam" id="PF00534"/>
    </source>
</evidence>
<dbReference type="InterPro" id="IPR050194">
    <property type="entry name" value="Glycosyltransferase_grp1"/>
</dbReference>
<dbReference type="RefSeq" id="WP_114894469.1">
    <property type="nucleotide sequence ID" value="NZ_CP022674.1"/>
</dbReference>
<dbReference type="Gene3D" id="3.40.50.2000">
    <property type="entry name" value="Glycogen Phosphorylase B"/>
    <property type="match status" value="2"/>
</dbReference>
<dbReference type="InterPro" id="IPR001296">
    <property type="entry name" value="Glyco_trans_1"/>
</dbReference>
<organism evidence="2 3">
    <name type="scientific">Priestia megaterium</name>
    <name type="common">Bacillus megaterium</name>
    <dbReference type="NCBI Taxonomy" id="1404"/>
    <lineage>
        <taxon>Bacteria</taxon>
        <taxon>Bacillati</taxon>
        <taxon>Bacillota</taxon>
        <taxon>Bacilli</taxon>
        <taxon>Bacillales</taxon>
        <taxon>Bacillaceae</taxon>
        <taxon>Priestia</taxon>
    </lineage>
</organism>
<accession>A0AA86HX66</accession>
<sequence length="405" mass="46787">MNTNIAIITPFYPIKHRNDLFEDTKAVHYLIKEFPEQTNILIIHAFMHGFRHAWKMAKKIFPVRGEYRDYLHMDDYNNQVLFFEYPLLLPKSLRVPSYLNKKYAQRVMDFYCDRGNEPDVAVIHFPTYYVELLKQLNPIIPKSIAIVHAFDIKNIKKRMDVNFWSSYFNSFDSIGFRSYSIKEEFENFLGKHNNTFMCLSGIPEQYLATEINDVVYPTSKFINLLYAGRLDQNKNVEKTINVLNRIKTEIAFEFNIVGDGLERKRLEQLAIDSNLVDKVNFTGSISRNETFGLMKNSDIFIMLSKKETLGLVYLEAMAAGCIVIGTRGQGIDGIVVDGENGFLTSSSDEEEIYQTIRYVMTLSGKEQKRIRKNAKDTVNSLSDRAVSKKYYSNICAVMQGNAVDE</sequence>
<protein>
    <recommendedName>
        <fullName evidence="1">Glycosyl transferase family 1 domain-containing protein</fullName>
    </recommendedName>
</protein>
<dbReference type="EMBL" id="CP022674">
    <property type="protein sequence ID" value="AXI28009.1"/>
    <property type="molecule type" value="Genomic_DNA"/>
</dbReference>
<dbReference type="Proteomes" id="UP000253834">
    <property type="component" value="Chromosome"/>
</dbReference>
<gene>
    <name evidence="2" type="ORF">CIB87_02895</name>
</gene>
<dbReference type="PANTHER" id="PTHR45947:SF3">
    <property type="entry name" value="SULFOQUINOVOSYL TRANSFERASE SQD2"/>
    <property type="match status" value="1"/>
</dbReference>
<dbReference type="AlphaFoldDB" id="A0AA86HX66"/>
<evidence type="ECO:0000313" key="2">
    <source>
        <dbReference type="EMBL" id="AXI28009.1"/>
    </source>
</evidence>
<reference evidence="2 3" key="1">
    <citation type="submission" date="2017-07" db="EMBL/GenBank/DDBJ databases">
        <title>Isolation and development of strain Bacillus megaterium SR7 for enhanced growth and metabolite production under supercritical carbon dioxide.</title>
        <authorList>
            <person name="Freedman A.J.E."/>
            <person name="Peet K.C."/>
            <person name="Boock J.T."/>
            <person name="Penn K."/>
            <person name="Prather K.L.J."/>
            <person name="Thompson J.R."/>
        </authorList>
    </citation>
    <scope>NUCLEOTIDE SEQUENCE [LARGE SCALE GENOMIC DNA]</scope>
    <source>
        <strain evidence="2 3">SR7</strain>
    </source>
</reference>
<evidence type="ECO:0000313" key="3">
    <source>
        <dbReference type="Proteomes" id="UP000253834"/>
    </source>
</evidence>
<name>A0AA86HX66_PRIMG</name>
<dbReference type="Pfam" id="PF00534">
    <property type="entry name" value="Glycos_transf_1"/>
    <property type="match status" value="1"/>
</dbReference>
<dbReference type="SUPFAM" id="SSF53756">
    <property type="entry name" value="UDP-Glycosyltransferase/glycogen phosphorylase"/>
    <property type="match status" value="1"/>
</dbReference>